<feature type="domain" description="DUSP" evidence="21">
    <location>
        <begin position="1797"/>
        <end position="1920"/>
    </location>
</feature>
<evidence type="ECO:0000256" key="10">
    <source>
        <dbReference type="ARBA" id="ARBA00023242"/>
    </source>
</evidence>
<feature type="repeat" description="PPR" evidence="16">
    <location>
        <begin position="427"/>
        <end position="461"/>
    </location>
</feature>
<feature type="transmembrane region" description="Helical" evidence="18">
    <location>
        <begin position="685"/>
        <end position="706"/>
    </location>
</feature>
<dbReference type="SUPFAM" id="SSF54001">
    <property type="entry name" value="Cysteine proteinases"/>
    <property type="match status" value="1"/>
</dbReference>
<feature type="domain" description="USP" evidence="20">
    <location>
        <begin position="1154"/>
        <end position="1502"/>
    </location>
</feature>
<dbReference type="GO" id="GO:0005634">
    <property type="term" value="C:nucleus"/>
    <property type="evidence" value="ECO:0007669"/>
    <property type="project" value="UniProtKB-SubCell"/>
</dbReference>
<dbReference type="InterPro" id="IPR002885">
    <property type="entry name" value="PPR_rpt"/>
</dbReference>
<feature type="repeat" description="PPR" evidence="16">
    <location>
        <begin position="357"/>
        <end position="391"/>
    </location>
</feature>
<dbReference type="SUPFAM" id="SSF143791">
    <property type="entry name" value="DUSP-like"/>
    <property type="match status" value="2"/>
</dbReference>
<feature type="domain" description="DUSP" evidence="21">
    <location>
        <begin position="1562"/>
        <end position="1654"/>
    </location>
</feature>
<dbReference type="PANTHER" id="PTHR22166">
    <property type="entry name" value="ENDOPLASMIC RETICULUM JUNCTION FORMATION PROTEIN LUNAPARK"/>
    <property type="match status" value="1"/>
</dbReference>
<dbReference type="OrthoDB" id="289038at2759"/>
<dbReference type="InterPro" id="IPR029071">
    <property type="entry name" value="Ubiquitin-like_domsf"/>
</dbReference>
<dbReference type="GO" id="GO:0004843">
    <property type="term" value="F:cysteine-type deubiquitinase activity"/>
    <property type="evidence" value="ECO:0007669"/>
    <property type="project" value="UniProtKB-EC"/>
</dbReference>
<dbReference type="PROSITE" id="PS51375">
    <property type="entry name" value="PPR"/>
    <property type="match status" value="8"/>
</dbReference>
<gene>
    <name evidence="22" type="ORF">D8674_015041</name>
</gene>
<evidence type="ECO:0000256" key="15">
    <source>
        <dbReference type="ARBA" id="ARBA00082179"/>
    </source>
</evidence>
<feature type="repeat" description="PPR" evidence="16">
    <location>
        <begin position="462"/>
        <end position="496"/>
    </location>
</feature>
<dbReference type="InterPro" id="IPR019273">
    <property type="entry name" value="Lunapark_Znf"/>
</dbReference>
<dbReference type="GO" id="GO:0004197">
    <property type="term" value="F:cysteine-type endopeptidase activity"/>
    <property type="evidence" value="ECO:0007669"/>
    <property type="project" value="InterPro"/>
</dbReference>
<evidence type="ECO:0000256" key="4">
    <source>
        <dbReference type="ARBA" id="ARBA00012759"/>
    </source>
</evidence>
<comment type="similarity">
    <text evidence="3">Belongs to the peptidase C19 family.</text>
</comment>
<feature type="repeat" description="PPR" evidence="16">
    <location>
        <begin position="322"/>
        <end position="356"/>
    </location>
</feature>
<dbReference type="InterPro" id="IPR035927">
    <property type="entry name" value="DUSP-like_sf"/>
</dbReference>
<keyword evidence="18" id="KW-1133">Transmembrane helix</keyword>
<dbReference type="FunFam" id="3.90.70.10:FF:000049">
    <property type="entry name" value="ubiquitin carboxyl-terminal hydrolase 48"/>
    <property type="match status" value="1"/>
</dbReference>
<feature type="compositionally biased region" description="Polar residues" evidence="17">
    <location>
        <begin position="952"/>
        <end position="964"/>
    </location>
</feature>
<dbReference type="InterPro" id="IPR033841">
    <property type="entry name" value="Pep_USP48"/>
</dbReference>
<dbReference type="SUPFAM" id="SSF54236">
    <property type="entry name" value="Ubiquitin-like"/>
    <property type="match status" value="1"/>
</dbReference>
<dbReference type="CDD" id="cd01795">
    <property type="entry name" value="Ubl_USP48"/>
    <property type="match status" value="1"/>
</dbReference>
<dbReference type="EMBL" id="SMOL01000401">
    <property type="protein sequence ID" value="KAB2619172.1"/>
    <property type="molecule type" value="Genomic_DNA"/>
</dbReference>
<dbReference type="InterPro" id="IPR038765">
    <property type="entry name" value="Papain-like_cys_pep_sf"/>
</dbReference>
<evidence type="ECO:0000259" key="19">
    <source>
        <dbReference type="PROSITE" id="PS50053"/>
    </source>
</evidence>
<reference evidence="22 23" key="3">
    <citation type="submission" date="2019-11" db="EMBL/GenBank/DDBJ databases">
        <title>A de novo genome assembly of a pear dwarfing rootstock.</title>
        <authorList>
            <person name="Wang F."/>
            <person name="Wang J."/>
            <person name="Li S."/>
            <person name="Zhang Y."/>
            <person name="Fang M."/>
            <person name="Ma L."/>
            <person name="Zhao Y."/>
            <person name="Jiang S."/>
        </authorList>
    </citation>
    <scope>NUCLEOTIDE SEQUENCE [LARGE SCALE GENOMIC DNA]</scope>
    <source>
        <strain evidence="22">S2</strain>
        <tissue evidence="22">Leaf</tissue>
    </source>
</reference>
<feature type="region of interest" description="Disordered" evidence="17">
    <location>
        <begin position="1432"/>
        <end position="1457"/>
    </location>
</feature>
<keyword evidence="18" id="KW-0812">Transmembrane</keyword>
<comment type="catalytic activity">
    <reaction evidence="1">
        <text>Thiol-dependent hydrolysis of ester, thioester, amide, peptide and isopeptide bonds formed by the C-terminal Gly of ubiquitin (a 76-residue protein attached to proteins as an intracellular targeting signal).</text>
        <dbReference type="EC" id="3.4.19.12"/>
    </reaction>
</comment>
<dbReference type="InterPro" id="IPR011990">
    <property type="entry name" value="TPR-like_helical_dom_sf"/>
</dbReference>
<feature type="region of interest" description="Disordered" evidence="17">
    <location>
        <begin position="949"/>
        <end position="992"/>
    </location>
</feature>
<dbReference type="Gene3D" id="3.30.2230.10">
    <property type="entry name" value="DUSP-like"/>
    <property type="match status" value="1"/>
</dbReference>
<dbReference type="InterPro" id="IPR006615">
    <property type="entry name" value="Pept_C19_DUSP"/>
</dbReference>
<name>A0A5N5GZF6_9ROSA</name>
<dbReference type="Pfam" id="PF13041">
    <property type="entry name" value="PPR_2"/>
    <property type="match status" value="5"/>
</dbReference>
<evidence type="ECO:0000313" key="22">
    <source>
        <dbReference type="EMBL" id="KAB2619172.1"/>
    </source>
</evidence>
<dbReference type="PROSITE" id="PS50235">
    <property type="entry name" value="USP_3"/>
    <property type="match status" value="1"/>
</dbReference>
<keyword evidence="7" id="KW-0833">Ubl conjugation pathway</keyword>
<evidence type="ECO:0000256" key="5">
    <source>
        <dbReference type="ARBA" id="ARBA00022670"/>
    </source>
</evidence>
<evidence type="ECO:0000256" key="18">
    <source>
        <dbReference type="SAM" id="Phobius"/>
    </source>
</evidence>
<evidence type="ECO:0000256" key="13">
    <source>
        <dbReference type="ARBA" id="ARBA00075174"/>
    </source>
</evidence>
<feature type="region of interest" description="Disordered" evidence="17">
    <location>
        <begin position="815"/>
        <end position="871"/>
    </location>
</feature>
<evidence type="ECO:0000256" key="14">
    <source>
        <dbReference type="ARBA" id="ARBA00078771"/>
    </source>
</evidence>
<feature type="repeat" description="PPR" evidence="16">
    <location>
        <begin position="252"/>
        <end position="286"/>
    </location>
</feature>
<dbReference type="Gene3D" id="3.90.70.10">
    <property type="entry name" value="Cysteine proteinases"/>
    <property type="match status" value="1"/>
</dbReference>
<evidence type="ECO:0000256" key="7">
    <source>
        <dbReference type="ARBA" id="ARBA00022786"/>
    </source>
</evidence>
<dbReference type="PROSITE" id="PS00972">
    <property type="entry name" value="USP_1"/>
    <property type="match status" value="1"/>
</dbReference>
<comment type="caution">
    <text evidence="22">The sequence shown here is derived from an EMBL/GenBank/DDBJ whole genome shotgun (WGS) entry which is preliminary data.</text>
</comment>
<organism evidence="22 23">
    <name type="scientific">Pyrus ussuriensis x Pyrus communis</name>
    <dbReference type="NCBI Taxonomy" id="2448454"/>
    <lineage>
        <taxon>Eukaryota</taxon>
        <taxon>Viridiplantae</taxon>
        <taxon>Streptophyta</taxon>
        <taxon>Embryophyta</taxon>
        <taxon>Tracheophyta</taxon>
        <taxon>Spermatophyta</taxon>
        <taxon>Magnoliopsida</taxon>
        <taxon>eudicotyledons</taxon>
        <taxon>Gunneridae</taxon>
        <taxon>Pentapetalae</taxon>
        <taxon>rosids</taxon>
        <taxon>fabids</taxon>
        <taxon>Rosales</taxon>
        <taxon>Rosaceae</taxon>
        <taxon>Amygdaloideae</taxon>
        <taxon>Maleae</taxon>
        <taxon>Pyrus</taxon>
    </lineage>
</organism>
<evidence type="ECO:0000256" key="6">
    <source>
        <dbReference type="ARBA" id="ARBA00022737"/>
    </source>
</evidence>
<accession>A0A5N5GZF6</accession>
<dbReference type="GO" id="GO:0016579">
    <property type="term" value="P:protein deubiquitination"/>
    <property type="evidence" value="ECO:0007669"/>
    <property type="project" value="InterPro"/>
</dbReference>
<dbReference type="EC" id="3.4.19.12" evidence="4"/>
<evidence type="ECO:0000256" key="16">
    <source>
        <dbReference type="PROSITE-ProRule" id="PRU00708"/>
    </source>
</evidence>
<dbReference type="InterPro" id="IPR040115">
    <property type="entry name" value="Lnp"/>
</dbReference>
<dbReference type="InterPro" id="IPR001394">
    <property type="entry name" value="Peptidase_C19_UCH"/>
</dbReference>
<dbReference type="Pfam" id="PF00443">
    <property type="entry name" value="UCH"/>
    <property type="match status" value="1"/>
</dbReference>
<feature type="domain" description="DUSP" evidence="21">
    <location>
        <begin position="1668"/>
        <end position="1776"/>
    </location>
</feature>
<evidence type="ECO:0000256" key="11">
    <source>
        <dbReference type="ARBA" id="ARBA00056392"/>
    </source>
</evidence>
<keyword evidence="5" id="KW-0645">Protease</keyword>
<dbReference type="CDD" id="cd02668">
    <property type="entry name" value="Peptidase_C19L"/>
    <property type="match status" value="1"/>
</dbReference>
<feature type="compositionally biased region" description="Basic and acidic residues" evidence="17">
    <location>
        <begin position="824"/>
        <end position="838"/>
    </location>
</feature>
<dbReference type="Gene3D" id="3.10.20.90">
    <property type="entry name" value="Phosphatidylinositol 3-kinase Catalytic Subunit, Chain A, domain 1"/>
    <property type="match status" value="1"/>
</dbReference>
<dbReference type="PROSITE" id="PS00973">
    <property type="entry name" value="USP_2"/>
    <property type="match status" value="1"/>
</dbReference>
<feature type="domain" description="Ubiquitin-like" evidence="19">
    <location>
        <begin position="2025"/>
        <end position="2087"/>
    </location>
</feature>
<dbReference type="PANTHER" id="PTHR22166:SF12">
    <property type="entry name" value="ENDOPLASMIC RETICULUM JUNCTION FORMATION PROTEIN LUNAPARK"/>
    <property type="match status" value="1"/>
</dbReference>
<dbReference type="Proteomes" id="UP000327157">
    <property type="component" value="Chromosome 15"/>
</dbReference>
<feature type="repeat" description="PPR" evidence="16">
    <location>
        <begin position="287"/>
        <end position="321"/>
    </location>
</feature>
<feature type="repeat" description="PPR" evidence="16">
    <location>
        <begin position="392"/>
        <end position="426"/>
    </location>
</feature>
<evidence type="ECO:0000256" key="9">
    <source>
        <dbReference type="ARBA" id="ARBA00022807"/>
    </source>
</evidence>
<dbReference type="GO" id="GO:0006508">
    <property type="term" value="P:proteolysis"/>
    <property type="evidence" value="ECO:0007669"/>
    <property type="project" value="UniProtKB-KW"/>
</dbReference>
<evidence type="ECO:0000256" key="1">
    <source>
        <dbReference type="ARBA" id="ARBA00000707"/>
    </source>
</evidence>
<reference evidence="23" key="2">
    <citation type="submission" date="2019-10" db="EMBL/GenBank/DDBJ databases">
        <title>A de novo genome assembly of a pear dwarfing rootstock.</title>
        <authorList>
            <person name="Wang F."/>
            <person name="Wang J."/>
            <person name="Li S."/>
            <person name="Zhang Y."/>
            <person name="Fang M."/>
            <person name="Ma L."/>
            <person name="Zhao Y."/>
            <person name="Jiang S."/>
        </authorList>
    </citation>
    <scope>NUCLEOTIDE SEQUENCE [LARGE SCALE GENOMIC DNA]</scope>
</reference>
<sequence>MAVLQLVIACGESSPSHVALLSCLNRTLDSIKHNIARIFVNILYCQANNAKKVDKKTKKLMHWVLDITRNHMVLSNVGNVGEKNSNGEQDPYAVFNALDAMLKDSLERLKTVPFVDYVKNCRESISVAEIGFISCASKVNYIRVCSIILRVLCMDSKLGTAFWLQRKIIKKGFVPDVLMHNYLLNGLCKTGRLEKADWLIREMLEMGPPPNCATYNTFIKGYCLLDDKGLMENVKILLNKILDDDNDKTASDLITSTTLMDGYLKNGNMVQALRNWDDMVQMNAQVDVVAYNVLVNGFCLSRDMNLAYGSLCEMIKRGLLPNIITFNTLISGLCKAGKLEEACYVHESMSKMGVTPNEVSYKIIVQGLCIKGEVFRANKFLLRMLEKSMVPEPLLWNCIIDCYGRHGDLSAALSVRDHMFSSGVQPNVYTYNALIRAQVKGGNIDRALAFKKEMLMSGLCPDVVTYNLLIGAACKLGRILFAFWLYDEMLRIGFDPDMFTYSALIRGHCMRAGCFNILVKIGWAQHPTILTTIIMTNPDAMEYVQLDSGMNASPIVVQRGWRSGQGWVVESNERVTGSLRSDVGPTHCVIRPRVCVLAKEIENPKIGEMAEDKAVGVEGDKKDAAAAAAAPAVAKKKRQGILSRMFSGIFRLHGDDFEKRLQHISKEEATVLARMQRRSITWRRMARNLILFSVFFEVIAIAYAIVSTRATDLDWTMRTFRILPMFLLPAISSVTYSAFMSFTKMRDRKDTKTLERLRAERQAKIDELKERTNYYSTQQLIQRYDPDPAAKAAAATVLASKLGTDSGLKFYVGDETKGNVSTGKSHDAELVHSGELRNRKPVHTRSNSTGSVPLNPLEEETPRSARSDGAQTSEYNQLVVSHHNPQGSSPQDGGWIARIAALLVGEDPTQSYALICGNCHMHNGLAKKEDFPYITYFCPHCHALNQPKHLEGSTSGSNTPSLGNLGTGVISEPTKQASDSLDDSVVTSTSPVKAGSGIEEVTERPALADTVSAGGFIYDCCVTHVQENVRGALPRNFPGFEGWSVFKMSRPSTRSKNKRNRQGDNVDTTSEILRKIHATGEITNEDVYMLYKISKPVCQGCRVNTKDNPNCFCGLIPPPNGSRKSGLWQKTSEILQTLGPDPSQDLRPTADSPAGLTNLGATCYANSILQCLYMNKSFREGIFLVEPEVLEQQPVLNQLSRLFAQLHASKLAFIDSSPFVKTLELDNGVQQDSHEFLTLLLSLLERCLSNSKVSKAKSVVQDLFRGSVSHVTRCSRCGKDSEASSNMEDFYELELNVKGLKSLDESLDDYLSVEELHGENQYFCESCKARVDATRSIKLRTLPDVLNFQLKRCVFLPKTTTKKKITSAFSFPGVLDMRKRLSEPSQGESMYDLSAVLIHKGTAVNSGHYVAHVKDEKTGQWWEFDDEQVSNLGSHPFGEGTSSSNTKPVKPEPVNPSCSEQKNAILNGDNVDVIHQQPSKSITSHVDTFSSGDAYMLMYNLRRSPEDEEKGHVECNGYDRKTEGDTVCSSLPSHLCDEIESFNASYLDACEQYKFKKKKETNNITERRQEVRSILSEAPVQQLEETFFWISTDWLRLWADNMISPALDNTSIQCSHGKVPLSKIGYMKRLSVKAWTKLFFKYKGGPELANVDYCMVCLIDGARNVVCADSYRDRRIVMKQVGEDALAGKCSDGIYYVSKAWLQQWLKRKILDAPAEADAGPTTSIRCPHGQLMPEQATGAKRLLVPENLWLFLYKDALTVKPDDHLGCLPFPSDSAQCSQCNDELSEVACMEDSLRLVRLKQRQNHEKLLMGKSVPLSLHCKYYLIPSSWLSKWKNYITASGKNVSSVEKPETLEGIMDLLKCEKHSQLLERPVDLVQKRGLISQKSPSVDGLIFITENDWKSFCEDWGGIEEKGISAEIELSSTEGNDLAGSCEEMPMCEDDLSTPNHINGEVESRQLVIKTCPEICEDCIGERESRELMRKLDYCNEDIYVYFVHGKEAPKSILKPSETNFDPDRRVSKRSRKTKTGDRISLKVSGSTTIYQLKMMIWESFGIVKENQGLHKGTRVVEDESATLADMNIFPGDRLWVNDSEIHENRDIADELSDQKMDVQHTEEGFRGTLLTANVSSQVV</sequence>
<feature type="repeat" description="PPR" evidence="16">
    <location>
        <begin position="176"/>
        <end position="210"/>
    </location>
</feature>
<reference evidence="22 23" key="1">
    <citation type="submission" date="2019-09" db="EMBL/GenBank/DDBJ databases">
        <authorList>
            <person name="Ou C."/>
        </authorList>
    </citation>
    <scope>NUCLEOTIDE SEQUENCE [LARGE SCALE GENOMIC DNA]</scope>
    <source>
        <strain evidence="22">S2</strain>
        <tissue evidence="22">Leaf</tissue>
    </source>
</reference>
<dbReference type="PROSITE" id="PS51283">
    <property type="entry name" value="DUSP"/>
    <property type="match status" value="3"/>
</dbReference>
<evidence type="ECO:0000259" key="20">
    <source>
        <dbReference type="PROSITE" id="PS50235"/>
    </source>
</evidence>
<feature type="transmembrane region" description="Helical" evidence="18">
    <location>
        <begin position="718"/>
        <end position="739"/>
    </location>
</feature>
<dbReference type="PROSITE" id="PS50053">
    <property type="entry name" value="UBIQUITIN_2"/>
    <property type="match status" value="1"/>
</dbReference>
<keyword evidence="10" id="KW-0539">Nucleus</keyword>
<dbReference type="InterPro" id="IPR028889">
    <property type="entry name" value="USP"/>
</dbReference>
<keyword evidence="8 22" id="KW-0378">Hydrolase</keyword>
<proteinExistence type="inferred from homology"/>
<keyword evidence="9" id="KW-0788">Thiol protease</keyword>
<feature type="region of interest" description="Disordered" evidence="17">
    <location>
        <begin position="2007"/>
        <end position="2029"/>
    </location>
</feature>
<evidence type="ECO:0000256" key="12">
    <source>
        <dbReference type="ARBA" id="ARBA00071636"/>
    </source>
</evidence>
<evidence type="ECO:0000313" key="23">
    <source>
        <dbReference type="Proteomes" id="UP000327157"/>
    </source>
</evidence>
<dbReference type="NCBIfam" id="TIGR00756">
    <property type="entry name" value="PPR"/>
    <property type="match status" value="5"/>
</dbReference>
<evidence type="ECO:0000256" key="3">
    <source>
        <dbReference type="ARBA" id="ARBA00009085"/>
    </source>
</evidence>
<evidence type="ECO:0000256" key="8">
    <source>
        <dbReference type="ARBA" id="ARBA00022801"/>
    </source>
</evidence>
<protein>
    <recommendedName>
        <fullName evidence="12">Ubiquitin carboxyl-terminal hydrolase 26</fullName>
        <ecNumber evidence="4">3.4.19.12</ecNumber>
    </recommendedName>
    <alternativeName>
        <fullName evidence="15">Deubiquitinating enzyme 26</fullName>
    </alternativeName>
    <alternativeName>
        <fullName evidence="13">Ubiquitin thioesterase 26</fullName>
    </alternativeName>
    <alternativeName>
        <fullName evidence="14">Ubiquitin-specific-processing protease 26</fullName>
    </alternativeName>
</protein>
<keyword evidence="18" id="KW-0472">Membrane</keyword>
<evidence type="ECO:0000256" key="2">
    <source>
        <dbReference type="ARBA" id="ARBA00004123"/>
    </source>
</evidence>
<dbReference type="Gene3D" id="1.25.40.10">
    <property type="entry name" value="Tetratricopeptide repeat domain"/>
    <property type="match status" value="3"/>
</dbReference>
<evidence type="ECO:0000259" key="21">
    <source>
        <dbReference type="PROSITE" id="PS51283"/>
    </source>
</evidence>
<comment type="function">
    <text evidence="11">Recognizes and hydrolyzes the peptide bond at the C-terminal Gly of ubiquitin. Involved in the processing of poly-ubiquitin precursors as well as that of ubiquitinated proteins. Deubiquitinates H2BK143ub1 of histone H2B.</text>
</comment>
<keyword evidence="23" id="KW-1185">Reference proteome</keyword>
<dbReference type="Pfam" id="PF10058">
    <property type="entry name" value="Zn_ribbon_10"/>
    <property type="match status" value="1"/>
</dbReference>
<dbReference type="GO" id="GO:0071782">
    <property type="term" value="C:endoplasmic reticulum tubular network"/>
    <property type="evidence" value="ECO:0007669"/>
    <property type="project" value="TreeGrafter"/>
</dbReference>
<comment type="subcellular location">
    <subcellularLocation>
        <location evidence="2">Nucleus</location>
    </subcellularLocation>
</comment>
<keyword evidence="6" id="KW-0677">Repeat</keyword>
<evidence type="ECO:0000256" key="17">
    <source>
        <dbReference type="SAM" id="MobiDB-lite"/>
    </source>
</evidence>
<dbReference type="InterPro" id="IPR018200">
    <property type="entry name" value="USP_CS"/>
</dbReference>
<dbReference type="SMART" id="SM00695">
    <property type="entry name" value="DUSP"/>
    <property type="match status" value="1"/>
</dbReference>
<dbReference type="InterPro" id="IPR044743">
    <property type="entry name" value="Ubl_USP48"/>
</dbReference>
<dbReference type="GO" id="GO:0071786">
    <property type="term" value="P:endoplasmic reticulum tubular network organization"/>
    <property type="evidence" value="ECO:0007669"/>
    <property type="project" value="InterPro"/>
</dbReference>
<dbReference type="InterPro" id="IPR000626">
    <property type="entry name" value="Ubiquitin-like_dom"/>
</dbReference>